<organism evidence="1 2">
    <name type="scientific">Ferroacidibacillus organovorans</name>
    <dbReference type="NCBI Taxonomy" id="1765683"/>
    <lineage>
        <taxon>Bacteria</taxon>
        <taxon>Bacillati</taxon>
        <taxon>Bacillota</taxon>
        <taxon>Bacilli</taxon>
        <taxon>Bacillales</taxon>
        <taxon>Alicyclobacillaceae</taxon>
        <taxon>Ferroacidibacillus</taxon>
    </lineage>
</organism>
<evidence type="ECO:0000313" key="1">
    <source>
        <dbReference type="EMBL" id="KUO97011.1"/>
    </source>
</evidence>
<dbReference type="PROSITE" id="PS00869">
    <property type="entry name" value="RENAL_DIPEPTIDASE_1"/>
    <property type="match status" value="1"/>
</dbReference>
<dbReference type="OrthoDB" id="9804920at2"/>
<name>A0A124IWD2_9BACL</name>
<proteinExistence type="predicted"/>
<accession>A0A124IWD2</accession>
<dbReference type="InterPro" id="IPR000180">
    <property type="entry name" value="Dipep_AS"/>
</dbReference>
<dbReference type="Gene3D" id="3.20.20.140">
    <property type="entry name" value="Metal-dependent hydrolases"/>
    <property type="match status" value="1"/>
</dbReference>
<dbReference type="Proteomes" id="UP000053557">
    <property type="component" value="Unassembled WGS sequence"/>
</dbReference>
<keyword evidence="2" id="KW-1185">Reference proteome</keyword>
<dbReference type="InterPro" id="IPR032466">
    <property type="entry name" value="Metal_Hydrolase"/>
</dbReference>
<reference evidence="1 2" key="1">
    <citation type="submission" date="2015-12" db="EMBL/GenBank/DDBJ databases">
        <title>Draft genome sequence of Acidibacillus ferrooxidans ITV001, isolated from a chalcopyrite acid mine drainage site in Brazil.</title>
        <authorList>
            <person name="Dall'Agnol H."/>
            <person name="Nancucheo I."/>
            <person name="Johnson B."/>
            <person name="Oliveira R."/>
            <person name="Leite L."/>
            <person name="Pylro V."/>
            <person name="Nunes G.L."/>
            <person name="Tzotzos G."/>
            <person name="Fernandes G.R."/>
            <person name="Dutra J."/>
            <person name="Orellana S.C."/>
            <person name="Oliveira G."/>
        </authorList>
    </citation>
    <scope>NUCLEOTIDE SEQUENCE [LARGE SCALE GENOMIC DNA]</scope>
    <source>
        <strain evidence="2">ITV01</strain>
    </source>
</reference>
<dbReference type="InterPro" id="IPR008257">
    <property type="entry name" value="Pept_M19"/>
</dbReference>
<evidence type="ECO:0008006" key="3">
    <source>
        <dbReference type="Google" id="ProtNLM"/>
    </source>
</evidence>
<protein>
    <recommendedName>
        <fullName evidence="3">Membrane dipeptidase</fullName>
    </recommendedName>
</protein>
<dbReference type="SUPFAM" id="SSF51556">
    <property type="entry name" value="Metallo-dependent hydrolases"/>
    <property type="match status" value="1"/>
</dbReference>
<sequence>MFQGNRVVDGHADILYRMGRENLSFGDVDSKLQQSYEKLKASGVDLQVFVTFVEPALSSGEQLYEVFSSLQRFYDEVVPKGVSPILSAADLANVRNPEQHQIFGLLSVEGAECLDRRISVLDGLYRMGIRLIGLTWNGQNCLADGVGELRGGGLTQFGFEVVQRMNELGMVIDVSHLSVQGVWDVLDTSRAPIVASHSNAMRVHAHRRNLTDDQIRAIARSGGLIGATFVPPFLAEKGASIDDVLRHIDYLLTIAGEDAVGLGSDFDGIDEGPVGLRDGRSYPDLLERLYRAYGEPLAKKIAGESWLRVLESVLR</sequence>
<dbReference type="GO" id="GO:0070573">
    <property type="term" value="F:metallodipeptidase activity"/>
    <property type="evidence" value="ECO:0007669"/>
    <property type="project" value="InterPro"/>
</dbReference>
<evidence type="ECO:0000313" key="2">
    <source>
        <dbReference type="Proteomes" id="UP000053557"/>
    </source>
</evidence>
<dbReference type="Pfam" id="PF01244">
    <property type="entry name" value="Peptidase_M19"/>
    <property type="match status" value="1"/>
</dbReference>
<dbReference type="CDD" id="cd01301">
    <property type="entry name" value="rDP_like"/>
    <property type="match status" value="1"/>
</dbReference>
<dbReference type="EMBL" id="LPVJ01000007">
    <property type="protein sequence ID" value="KUO97011.1"/>
    <property type="molecule type" value="Genomic_DNA"/>
</dbReference>
<dbReference type="PANTHER" id="PTHR10443:SF12">
    <property type="entry name" value="DIPEPTIDASE"/>
    <property type="match status" value="1"/>
</dbReference>
<dbReference type="PANTHER" id="PTHR10443">
    <property type="entry name" value="MICROSOMAL DIPEPTIDASE"/>
    <property type="match status" value="1"/>
</dbReference>
<dbReference type="AlphaFoldDB" id="A0A124IWD2"/>
<comment type="caution">
    <text evidence="1">The sequence shown here is derived from an EMBL/GenBank/DDBJ whole genome shotgun (WGS) entry which is preliminary data.</text>
</comment>
<gene>
    <name evidence="1" type="ORF">ATW55_07240</name>
</gene>
<dbReference type="GO" id="GO:0006508">
    <property type="term" value="P:proteolysis"/>
    <property type="evidence" value="ECO:0007669"/>
    <property type="project" value="InterPro"/>
</dbReference>
<dbReference type="RefSeq" id="WP_067711959.1">
    <property type="nucleotide sequence ID" value="NZ_LPVJ01000007.1"/>
</dbReference>
<dbReference type="PROSITE" id="PS51365">
    <property type="entry name" value="RENAL_DIPEPTIDASE_2"/>
    <property type="match status" value="1"/>
</dbReference>